<name>A0A3M2KW60_9NOCA</name>
<dbReference type="OrthoDB" id="9804984at2"/>
<sequence length="306" mass="33117">MYETEPQSIWWNGAITDWGRARVHVASETALRGLNVFEGIRAYWRPDEQRWAVIELAAHLQRLTESARLMNIPVDSGLVERMAGGIVALLAGSAVRGADLYLRPTVYVNAGRYSGSADETEAGEFVACHSADPTTAESIRCIVSSWRRIPDEAMPTRAKTGAAYTAFRNARIEAIQADADEAILLSTRGVVAETPGAAVFAVIEGQLTTPPLSDGLLAGITRAAVMRIAERELGGPVVERSLTADDLAGADEVFLAGTLDEIKVVNCIDGRRIPDCSVGEKFRGLYLAMCRGIAEPLHDEFEVMMP</sequence>
<keyword evidence="3" id="KW-1185">Reference proteome</keyword>
<dbReference type="RefSeq" id="WP_122191526.1">
    <property type="nucleotide sequence ID" value="NZ_RFFH01000021.1"/>
</dbReference>
<dbReference type="InterPro" id="IPR001544">
    <property type="entry name" value="Aminotrans_IV"/>
</dbReference>
<comment type="similarity">
    <text evidence="1">Belongs to the class-IV pyridoxal-phosphate-dependent aminotransferase family.</text>
</comment>
<dbReference type="GO" id="GO:0046394">
    <property type="term" value="P:carboxylic acid biosynthetic process"/>
    <property type="evidence" value="ECO:0007669"/>
    <property type="project" value="UniProtKB-ARBA"/>
</dbReference>
<dbReference type="SUPFAM" id="SSF56752">
    <property type="entry name" value="D-aminoacid aminotransferase-like PLP-dependent enzymes"/>
    <property type="match status" value="1"/>
</dbReference>
<evidence type="ECO:0000256" key="1">
    <source>
        <dbReference type="ARBA" id="ARBA00009320"/>
    </source>
</evidence>
<dbReference type="GO" id="GO:0003824">
    <property type="term" value="F:catalytic activity"/>
    <property type="evidence" value="ECO:0007669"/>
    <property type="project" value="InterPro"/>
</dbReference>
<protein>
    <submittedName>
        <fullName evidence="2">Branched-chain-amino-acid transaminase</fullName>
    </submittedName>
</protein>
<dbReference type="Gene3D" id="3.20.10.10">
    <property type="entry name" value="D-amino Acid Aminotransferase, subunit A, domain 2"/>
    <property type="match status" value="1"/>
</dbReference>
<accession>A0A3M2KW60</accession>
<dbReference type="InterPro" id="IPR043132">
    <property type="entry name" value="BCAT-like_C"/>
</dbReference>
<dbReference type="Proteomes" id="UP000279275">
    <property type="component" value="Unassembled WGS sequence"/>
</dbReference>
<dbReference type="PANTHER" id="PTHR42743">
    <property type="entry name" value="AMINO-ACID AMINOTRANSFERASE"/>
    <property type="match status" value="1"/>
</dbReference>
<evidence type="ECO:0000313" key="3">
    <source>
        <dbReference type="Proteomes" id="UP000279275"/>
    </source>
</evidence>
<gene>
    <name evidence="2" type="ORF">EBN03_29965</name>
</gene>
<dbReference type="AlphaFoldDB" id="A0A3M2KW60"/>
<evidence type="ECO:0000313" key="2">
    <source>
        <dbReference type="EMBL" id="RMI28453.1"/>
    </source>
</evidence>
<comment type="caution">
    <text evidence="2">The sequence shown here is derived from an EMBL/GenBank/DDBJ whole genome shotgun (WGS) entry which is preliminary data.</text>
</comment>
<dbReference type="Pfam" id="PF01063">
    <property type="entry name" value="Aminotran_4"/>
    <property type="match status" value="1"/>
</dbReference>
<dbReference type="InterPro" id="IPR043131">
    <property type="entry name" value="BCAT-like_N"/>
</dbReference>
<organism evidence="2 3">
    <name type="scientific">Nocardia stercoris</name>
    <dbReference type="NCBI Taxonomy" id="2483361"/>
    <lineage>
        <taxon>Bacteria</taxon>
        <taxon>Bacillati</taxon>
        <taxon>Actinomycetota</taxon>
        <taxon>Actinomycetes</taxon>
        <taxon>Mycobacteriales</taxon>
        <taxon>Nocardiaceae</taxon>
        <taxon>Nocardia</taxon>
    </lineage>
</organism>
<dbReference type="InterPro" id="IPR036038">
    <property type="entry name" value="Aminotransferase-like"/>
</dbReference>
<dbReference type="PANTHER" id="PTHR42743:SF11">
    <property type="entry name" value="AMINODEOXYCHORISMATE LYASE"/>
    <property type="match status" value="1"/>
</dbReference>
<dbReference type="EMBL" id="RFFH01000021">
    <property type="protein sequence ID" value="RMI28453.1"/>
    <property type="molecule type" value="Genomic_DNA"/>
</dbReference>
<reference evidence="2 3" key="1">
    <citation type="submission" date="2018-10" db="EMBL/GenBank/DDBJ databases">
        <title>Isolation from cow dung.</title>
        <authorList>
            <person name="Ling L."/>
        </authorList>
    </citation>
    <scope>NUCLEOTIDE SEQUENCE [LARGE SCALE GENOMIC DNA]</scope>
    <source>
        <strain evidence="2 3">NEAU-LL90</strain>
    </source>
</reference>
<dbReference type="InterPro" id="IPR050571">
    <property type="entry name" value="Class-IV_PLP-Dep_Aminotrnsfr"/>
</dbReference>
<dbReference type="CDD" id="cd00449">
    <property type="entry name" value="PLPDE_IV"/>
    <property type="match status" value="1"/>
</dbReference>
<proteinExistence type="inferred from homology"/>
<dbReference type="Gene3D" id="3.30.470.10">
    <property type="match status" value="1"/>
</dbReference>